<evidence type="ECO:0000313" key="2">
    <source>
        <dbReference type="Proteomes" id="UP001163223"/>
    </source>
</evidence>
<keyword evidence="2" id="KW-1185">Reference proteome</keyword>
<protein>
    <submittedName>
        <fullName evidence="1">Uncharacterized protein</fullName>
    </submittedName>
</protein>
<name>A0ACD4NH95_9HYPH</name>
<accession>A0ACD4NH95</accession>
<organism evidence="1 2">
    <name type="scientific">Antarcticirhabdus aurantiaca</name>
    <dbReference type="NCBI Taxonomy" id="2606717"/>
    <lineage>
        <taxon>Bacteria</taxon>
        <taxon>Pseudomonadati</taxon>
        <taxon>Pseudomonadota</taxon>
        <taxon>Alphaproteobacteria</taxon>
        <taxon>Hyphomicrobiales</taxon>
        <taxon>Aurantimonadaceae</taxon>
        <taxon>Antarcticirhabdus</taxon>
    </lineage>
</organism>
<proteinExistence type="predicted"/>
<dbReference type="EMBL" id="CP113520">
    <property type="protein sequence ID" value="WAJ26165.1"/>
    <property type="molecule type" value="Genomic_DNA"/>
</dbReference>
<sequence length="43" mass="4639">MLRTDASVEAIEITAAIEMSLEVEVLKAGGLLPTILRRASVDR</sequence>
<evidence type="ECO:0000313" key="1">
    <source>
        <dbReference type="EMBL" id="WAJ26165.1"/>
    </source>
</evidence>
<reference evidence="1" key="1">
    <citation type="submission" date="2022-11" db="EMBL/GenBank/DDBJ databases">
        <title>beta-Carotene-producing bacterium, Jeongeuplla avenae sp. nov., alleviates the salt stress of Arabidopsis seedlings.</title>
        <authorList>
            <person name="Jiang L."/>
            <person name="Lee J."/>
        </authorList>
    </citation>
    <scope>NUCLEOTIDE SEQUENCE</scope>
    <source>
        <strain evidence="1">DY_R2A_6</strain>
    </source>
</reference>
<gene>
    <name evidence="1" type="ORF">OXU80_14720</name>
</gene>
<dbReference type="Proteomes" id="UP001163223">
    <property type="component" value="Chromosome"/>
</dbReference>